<keyword evidence="3 4" id="KW-0808">Transferase</keyword>
<evidence type="ECO:0000259" key="6">
    <source>
        <dbReference type="PROSITE" id="PS52004"/>
    </source>
</evidence>
<dbReference type="SMART" id="SM00825">
    <property type="entry name" value="PKS_KS"/>
    <property type="match status" value="1"/>
</dbReference>
<comment type="similarity">
    <text evidence="4">Belongs to the thiolase-like superfamily. Beta-ketoacyl-ACP synthases family.</text>
</comment>
<dbReference type="InterPro" id="IPR016039">
    <property type="entry name" value="Thiolase-like"/>
</dbReference>
<reference evidence="7 8" key="1">
    <citation type="submission" date="2024-09" db="EMBL/GenBank/DDBJ databases">
        <title>Itraconazole resistance in Madurella fahalii resulting from another homologue of gene encoding cytochrome P450 14-alpha sterol demethylase (CYP51).</title>
        <authorList>
            <person name="Yoshioka I."/>
            <person name="Fahal A.H."/>
            <person name="Kaneko S."/>
            <person name="Yaguchi T."/>
        </authorList>
    </citation>
    <scope>NUCLEOTIDE SEQUENCE [LARGE SCALE GENOMIC DNA]</scope>
    <source>
        <strain evidence="7 8">IFM 68171</strain>
    </source>
</reference>
<feature type="region of interest" description="Disordered" evidence="5">
    <location>
        <begin position="223"/>
        <end position="246"/>
    </location>
</feature>
<sequence length="411" mass="44057">MDPQQRIMLETVYESIESAGYSISQLRGSMTGVFVGQMSDDYRDLILRDVDCHPQHAGTGISRSILANRVSYAFDWKGPSVNTDTACSSSLVALHLAVQSLRSGESDVAVVAGVNLVFSPELFSFLSSLRMLSPTGRSRMWDASVDGYARGEGFAAVIIKTLRKALAHGDDIESIIRNTGVNQDGRSAGLTVPSAAAQTELMKSTYAGCGLDCRKEEDRCQYSEAHGTGTPTGDPKEAEGISATFFPDHDHGGLSDRVVDGLRRAKIHVGSIKTVIGHSEGTAGLASLLKASLAVRHGLVPPNLHFDQLNPAIEPYYRHLEVSTRLESWPKLPVGAPRRASVNSFGFGGTNAHVIVEGWEDQSTITEPHSSSPCWGPFVLSANSETALTAMVASLSTALKNQSNVDLSRLT</sequence>
<keyword evidence="2" id="KW-0597">Phosphoprotein</keyword>
<evidence type="ECO:0000256" key="1">
    <source>
        <dbReference type="ARBA" id="ARBA00022450"/>
    </source>
</evidence>
<dbReference type="InterPro" id="IPR018201">
    <property type="entry name" value="Ketoacyl_synth_AS"/>
</dbReference>
<dbReference type="InterPro" id="IPR014031">
    <property type="entry name" value="Ketoacyl_synth_C"/>
</dbReference>
<keyword evidence="8" id="KW-1185">Reference proteome</keyword>
<protein>
    <submittedName>
        <fullName evidence="7">Thiolase-like, subgroup</fullName>
    </submittedName>
</protein>
<dbReference type="InterPro" id="IPR014030">
    <property type="entry name" value="Ketoacyl_synth_N"/>
</dbReference>
<dbReference type="InterPro" id="IPR032821">
    <property type="entry name" value="PKS_assoc"/>
</dbReference>
<gene>
    <name evidence="7" type="ORF">MFIFM68171_02572</name>
</gene>
<dbReference type="Gene3D" id="3.40.47.10">
    <property type="match status" value="1"/>
</dbReference>
<dbReference type="SUPFAM" id="SSF53901">
    <property type="entry name" value="Thiolase-like"/>
    <property type="match status" value="1"/>
</dbReference>
<dbReference type="Proteomes" id="UP001628179">
    <property type="component" value="Unassembled WGS sequence"/>
</dbReference>
<dbReference type="InterPro" id="IPR020841">
    <property type="entry name" value="PKS_Beta-ketoAc_synthase_dom"/>
</dbReference>
<organism evidence="7 8">
    <name type="scientific">Madurella fahalii</name>
    <dbReference type="NCBI Taxonomy" id="1157608"/>
    <lineage>
        <taxon>Eukaryota</taxon>
        <taxon>Fungi</taxon>
        <taxon>Dikarya</taxon>
        <taxon>Ascomycota</taxon>
        <taxon>Pezizomycotina</taxon>
        <taxon>Sordariomycetes</taxon>
        <taxon>Sordariomycetidae</taxon>
        <taxon>Sordariales</taxon>
        <taxon>Sordariales incertae sedis</taxon>
        <taxon>Madurella</taxon>
    </lineage>
</organism>
<dbReference type="Pfam" id="PF16197">
    <property type="entry name" value="KAsynt_C_assoc"/>
    <property type="match status" value="1"/>
</dbReference>
<keyword evidence="1" id="KW-0596">Phosphopantetheine</keyword>
<dbReference type="RefSeq" id="XP_070914095.1">
    <property type="nucleotide sequence ID" value="XM_071057994.1"/>
</dbReference>
<evidence type="ECO:0000256" key="5">
    <source>
        <dbReference type="SAM" id="MobiDB-lite"/>
    </source>
</evidence>
<evidence type="ECO:0000256" key="3">
    <source>
        <dbReference type="ARBA" id="ARBA00022679"/>
    </source>
</evidence>
<dbReference type="Pfam" id="PF02801">
    <property type="entry name" value="Ketoacyl-synt_C"/>
    <property type="match status" value="1"/>
</dbReference>
<dbReference type="InterPro" id="IPR050091">
    <property type="entry name" value="PKS_NRPS_Biosynth_Enz"/>
</dbReference>
<name>A0ABQ0G3P4_9PEZI</name>
<proteinExistence type="inferred from homology"/>
<evidence type="ECO:0000313" key="7">
    <source>
        <dbReference type="EMBL" id="GAB1312362.1"/>
    </source>
</evidence>
<feature type="domain" description="Ketosynthase family 3 (KS3)" evidence="6">
    <location>
        <begin position="1"/>
        <end position="358"/>
    </location>
</feature>
<dbReference type="EMBL" id="BAAFSV010000001">
    <property type="protein sequence ID" value="GAB1312362.1"/>
    <property type="molecule type" value="Genomic_DNA"/>
</dbReference>
<accession>A0ABQ0G3P4</accession>
<dbReference type="CDD" id="cd00833">
    <property type="entry name" value="PKS"/>
    <property type="match status" value="1"/>
</dbReference>
<evidence type="ECO:0000256" key="4">
    <source>
        <dbReference type="RuleBase" id="RU003694"/>
    </source>
</evidence>
<dbReference type="PANTHER" id="PTHR43775:SF20">
    <property type="entry name" value="HYBRID PKS-NRPS SYNTHETASE APDA"/>
    <property type="match status" value="1"/>
</dbReference>
<evidence type="ECO:0000256" key="2">
    <source>
        <dbReference type="ARBA" id="ARBA00022553"/>
    </source>
</evidence>
<comment type="caution">
    <text evidence="7">The sequence shown here is derived from an EMBL/GenBank/DDBJ whole genome shotgun (WGS) entry which is preliminary data.</text>
</comment>
<evidence type="ECO:0000313" key="8">
    <source>
        <dbReference type="Proteomes" id="UP001628179"/>
    </source>
</evidence>
<dbReference type="PROSITE" id="PS00606">
    <property type="entry name" value="KS3_1"/>
    <property type="match status" value="1"/>
</dbReference>
<dbReference type="PROSITE" id="PS52004">
    <property type="entry name" value="KS3_2"/>
    <property type="match status" value="1"/>
</dbReference>
<dbReference type="GeneID" id="98173317"/>
<dbReference type="PANTHER" id="PTHR43775">
    <property type="entry name" value="FATTY ACID SYNTHASE"/>
    <property type="match status" value="1"/>
</dbReference>
<dbReference type="Pfam" id="PF00109">
    <property type="entry name" value="ketoacyl-synt"/>
    <property type="match status" value="1"/>
</dbReference>